<keyword evidence="4 7" id="KW-0413">Isomerase</keyword>
<keyword evidence="3 6" id="KW-0460">Magnesium</keyword>
<reference evidence="9" key="1">
    <citation type="journal article" date="2020" name="Science">
        <title>Unexpected conservation and global transmission of agrobacterial virulence plasmids.</title>
        <authorList>
            <person name="Weisberg A.J."/>
            <person name="Davis E.W. 2nd"/>
            <person name="Tabima J."/>
            <person name="Belcher M.S."/>
            <person name="Miller M."/>
            <person name="Kuo C.H."/>
            <person name="Loper J.E."/>
            <person name="Grunwald N.J."/>
            <person name="Putnam M.L."/>
            <person name="Chang J.H."/>
        </authorList>
    </citation>
    <scope>NUCLEOTIDE SEQUENCE</scope>
    <source>
        <strain evidence="9">17-1853-1a</strain>
    </source>
</reference>
<evidence type="ECO:0000256" key="4">
    <source>
        <dbReference type="ARBA" id="ARBA00023235"/>
    </source>
</evidence>
<dbReference type="Pfam" id="PF13378">
    <property type="entry name" value="MR_MLE_C"/>
    <property type="match status" value="1"/>
</dbReference>
<comment type="caution">
    <text evidence="9">The sequence shown here is derived from an EMBL/GenBank/DDBJ whole genome shotgun (WGS) entry which is preliminary data.</text>
</comment>
<dbReference type="SUPFAM" id="SSF54826">
    <property type="entry name" value="Enolase N-terminal domain-like"/>
    <property type="match status" value="1"/>
</dbReference>
<dbReference type="GO" id="GO:0016855">
    <property type="term" value="F:racemase and epimerase activity, acting on amino acids and derivatives"/>
    <property type="evidence" value="ECO:0007669"/>
    <property type="project" value="UniProtKB-UniRule"/>
</dbReference>
<evidence type="ECO:0000256" key="5">
    <source>
        <dbReference type="PIRSR" id="PIRSR634603-1"/>
    </source>
</evidence>
<evidence type="ECO:0000256" key="3">
    <source>
        <dbReference type="ARBA" id="ARBA00022842"/>
    </source>
</evidence>
<dbReference type="Gene3D" id="3.20.20.120">
    <property type="entry name" value="Enolase-like C-terminal domain"/>
    <property type="match status" value="1"/>
</dbReference>
<dbReference type="InterPro" id="IPR036849">
    <property type="entry name" value="Enolase-like_C_sf"/>
</dbReference>
<dbReference type="InterPro" id="IPR034593">
    <property type="entry name" value="DgoD-like"/>
</dbReference>
<gene>
    <name evidence="9" type="ORF">G6M46_00155</name>
</gene>
<dbReference type="InterPro" id="IPR029065">
    <property type="entry name" value="Enolase_C-like"/>
</dbReference>
<feature type="binding site" evidence="6">
    <location>
        <position position="226"/>
    </location>
    <ligand>
        <name>Mg(2+)</name>
        <dbReference type="ChEBI" id="CHEBI:18420"/>
    </ligand>
</feature>
<keyword evidence="2 6" id="KW-0479">Metal-binding</keyword>
<evidence type="ECO:0000256" key="1">
    <source>
        <dbReference type="ARBA" id="ARBA00008031"/>
    </source>
</evidence>
<proteinExistence type="inferred from homology"/>
<feature type="domain" description="Mandelate racemase/muconate lactonizing enzyme C-terminal" evidence="8">
    <location>
        <begin position="133"/>
        <end position="224"/>
    </location>
</feature>
<feature type="active site" description="Proton acceptor; specific for (S)-substrate epimerization" evidence="5">
    <location>
        <position position="248"/>
    </location>
</feature>
<dbReference type="InterPro" id="IPR013342">
    <property type="entry name" value="Mandelate_racemase_C"/>
</dbReference>
<sequence>MRSRFNLTIIERTWQLADAFVIARGAKTSTTTLEVQLSDGSFMGRGECVPSRSNHEELAIVKADLQNAALSFETGAEPSDVIPLMATATGRSAVDCALWDFRAKQADKRVWQLVHITVRSTVSSCISIGIGTPSDMASKAVLLRNFSILKLKLIGTGDIERIAAVRSARPDATIIVDANESWSPAYLQTSLPELRDLGVALLEQPLHRDADDSLRDIDRCVPICADESFRTTADLPKLVGKYDFLNIKLEKAGGLTSALEAAKKASDLSFRLMVGCMVGTSLNVAPARLVAELCEFCDLDAPLLLAQDRKDALAIENGRVGLPHQALWG</sequence>
<dbReference type="EC" id="5.1.1.-" evidence="7"/>
<name>A0AA44F0I8_AGRTU</name>
<evidence type="ECO:0000313" key="9">
    <source>
        <dbReference type="EMBL" id="NTC26570.1"/>
    </source>
</evidence>
<feature type="binding site" evidence="6">
    <location>
        <position position="177"/>
    </location>
    <ligand>
        <name>Mg(2+)</name>
        <dbReference type="ChEBI" id="CHEBI:18420"/>
    </ligand>
</feature>
<dbReference type="EMBL" id="JAAMAY010000001">
    <property type="protein sequence ID" value="NTC26570.1"/>
    <property type="molecule type" value="Genomic_DNA"/>
</dbReference>
<comment type="cofactor">
    <cofactor evidence="6 7">
        <name>Mg(2+)</name>
        <dbReference type="ChEBI" id="CHEBI:18420"/>
    </cofactor>
    <text evidence="6 7">Binds 1 Mg(2+) ion per subunit.</text>
</comment>
<evidence type="ECO:0000256" key="7">
    <source>
        <dbReference type="RuleBase" id="RU366006"/>
    </source>
</evidence>
<dbReference type="PANTHER" id="PTHR48080">
    <property type="entry name" value="D-GALACTONATE DEHYDRATASE-RELATED"/>
    <property type="match status" value="1"/>
</dbReference>
<dbReference type="PANTHER" id="PTHR48080:SF3">
    <property type="entry name" value="ENOLASE SUPERFAMILY MEMBER DDB_G0284701"/>
    <property type="match status" value="1"/>
</dbReference>
<feature type="active site" description="Proton acceptor; specific for (R)-substrate epimerization" evidence="5">
    <location>
        <position position="152"/>
    </location>
</feature>
<dbReference type="GO" id="GO:0009063">
    <property type="term" value="P:amino acid catabolic process"/>
    <property type="evidence" value="ECO:0007669"/>
    <property type="project" value="InterPro"/>
</dbReference>
<dbReference type="SFLD" id="SFLDS00001">
    <property type="entry name" value="Enolase"/>
    <property type="match status" value="1"/>
</dbReference>
<feature type="binding site" evidence="6">
    <location>
        <position position="203"/>
    </location>
    <ligand>
        <name>Mg(2+)</name>
        <dbReference type="ChEBI" id="CHEBI:18420"/>
    </ligand>
</feature>
<dbReference type="GO" id="GO:0000287">
    <property type="term" value="F:magnesium ion binding"/>
    <property type="evidence" value="ECO:0007669"/>
    <property type="project" value="UniProtKB-ARBA"/>
</dbReference>
<dbReference type="CDD" id="cd03319">
    <property type="entry name" value="L-Ala-DL-Glu_epimerase"/>
    <property type="match status" value="1"/>
</dbReference>
<dbReference type="InterPro" id="IPR018110">
    <property type="entry name" value="Mandel_Rmase/mucon_lact_enz_CS"/>
</dbReference>
<dbReference type="Gene3D" id="3.30.390.10">
    <property type="entry name" value="Enolase-like, N-terminal domain"/>
    <property type="match status" value="1"/>
</dbReference>
<dbReference type="InterPro" id="IPR013341">
    <property type="entry name" value="Mandelate_racemase_N_dom"/>
</dbReference>
<dbReference type="InterPro" id="IPR029017">
    <property type="entry name" value="Enolase-like_N"/>
</dbReference>
<dbReference type="SFLD" id="SFLDG00180">
    <property type="entry name" value="muconate_cycloisomerase"/>
    <property type="match status" value="1"/>
</dbReference>
<dbReference type="PROSITE" id="PS00909">
    <property type="entry name" value="MR_MLE_2"/>
    <property type="match status" value="1"/>
</dbReference>
<comment type="similarity">
    <text evidence="1 7">Belongs to the mandelate racemase/muconate lactonizing enzyme family.</text>
</comment>
<evidence type="ECO:0000256" key="6">
    <source>
        <dbReference type="PIRSR" id="PIRSR634603-3"/>
    </source>
</evidence>
<dbReference type="SUPFAM" id="SSF51604">
    <property type="entry name" value="Enolase C-terminal domain-like"/>
    <property type="match status" value="1"/>
</dbReference>
<evidence type="ECO:0000259" key="8">
    <source>
        <dbReference type="SMART" id="SM00922"/>
    </source>
</evidence>
<dbReference type="Proteomes" id="UP000702952">
    <property type="component" value="Unassembled WGS sequence"/>
</dbReference>
<dbReference type="InterPro" id="IPR034603">
    <property type="entry name" value="Dipeptide_epimerase"/>
</dbReference>
<protein>
    <recommendedName>
        <fullName evidence="7">Dipeptide epimerase</fullName>
        <ecNumber evidence="7">5.1.1.-</ecNumber>
    </recommendedName>
</protein>
<organism evidence="9 10">
    <name type="scientific">Agrobacterium tumefaciens</name>
    <dbReference type="NCBI Taxonomy" id="358"/>
    <lineage>
        <taxon>Bacteria</taxon>
        <taxon>Pseudomonadati</taxon>
        <taxon>Pseudomonadota</taxon>
        <taxon>Alphaproteobacteria</taxon>
        <taxon>Hyphomicrobiales</taxon>
        <taxon>Rhizobiaceae</taxon>
        <taxon>Rhizobium/Agrobacterium group</taxon>
        <taxon>Agrobacterium</taxon>
        <taxon>Agrobacterium tumefaciens complex</taxon>
    </lineage>
</organism>
<accession>A0AA44F0I8</accession>
<dbReference type="Pfam" id="PF02746">
    <property type="entry name" value="MR_MLE_N"/>
    <property type="match status" value="1"/>
</dbReference>
<dbReference type="RefSeq" id="WP_065658979.1">
    <property type="nucleotide sequence ID" value="NZ_CP123840.1"/>
</dbReference>
<dbReference type="SMART" id="SM00922">
    <property type="entry name" value="MR_MLE"/>
    <property type="match status" value="1"/>
</dbReference>
<evidence type="ECO:0000256" key="2">
    <source>
        <dbReference type="ARBA" id="ARBA00022723"/>
    </source>
</evidence>
<evidence type="ECO:0000313" key="10">
    <source>
        <dbReference type="Proteomes" id="UP000702952"/>
    </source>
</evidence>
<dbReference type="AlphaFoldDB" id="A0AA44F0I8"/>